<sequence length="48" mass="5369">MSEAVTSSAFPKIYVIITTFLSVDALPEGLGHKKRQGFINWIIFEVLT</sequence>
<gene>
    <name evidence="1" type="ORF">COO91_04126</name>
</gene>
<dbReference type="KEGG" id="nfl:COO91_04126"/>
<dbReference type="EMBL" id="CP024785">
    <property type="protein sequence ID" value="AUB38161.1"/>
    <property type="molecule type" value="Genomic_DNA"/>
</dbReference>
<organism evidence="1 2">
    <name type="scientific">Nostoc flagelliforme CCNUN1</name>
    <dbReference type="NCBI Taxonomy" id="2038116"/>
    <lineage>
        <taxon>Bacteria</taxon>
        <taxon>Bacillati</taxon>
        <taxon>Cyanobacteriota</taxon>
        <taxon>Cyanophyceae</taxon>
        <taxon>Nostocales</taxon>
        <taxon>Nostocaceae</taxon>
        <taxon>Nostoc</taxon>
    </lineage>
</organism>
<name>A0A2K8SRW5_9NOSO</name>
<reference evidence="1 2" key="1">
    <citation type="submission" date="2017-11" db="EMBL/GenBank/DDBJ databases">
        <title>Complete genome of a free-living desiccation-tolerant cyanobacterium and its photosynthetic adaptation to extreme terrestrial habitat.</title>
        <authorList>
            <person name="Shang J."/>
        </authorList>
    </citation>
    <scope>NUCLEOTIDE SEQUENCE [LARGE SCALE GENOMIC DNA]</scope>
    <source>
        <strain evidence="1 2">CCNUN1</strain>
    </source>
</reference>
<keyword evidence="2" id="KW-1185">Reference proteome</keyword>
<dbReference type="Proteomes" id="UP000232003">
    <property type="component" value="Chromosome"/>
</dbReference>
<accession>A0A2K8SRW5</accession>
<protein>
    <submittedName>
        <fullName evidence="1">Uncharacterized protein</fullName>
    </submittedName>
</protein>
<evidence type="ECO:0000313" key="1">
    <source>
        <dbReference type="EMBL" id="AUB38161.1"/>
    </source>
</evidence>
<dbReference type="AlphaFoldDB" id="A0A2K8SRW5"/>
<proteinExistence type="predicted"/>
<evidence type="ECO:0000313" key="2">
    <source>
        <dbReference type="Proteomes" id="UP000232003"/>
    </source>
</evidence>